<organism evidence="1 2">
    <name type="scientific">Penicillium camemberti (strain FM 013)</name>
    <dbReference type="NCBI Taxonomy" id="1429867"/>
    <lineage>
        <taxon>Eukaryota</taxon>
        <taxon>Fungi</taxon>
        <taxon>Dikarya</taxon>
        <taxon>Ascomycota</taxon>
        <taxon>Pezizomycotina</taxon>
        <taxon>Eurotiomycetes</taxon>
        <taxon>Eurotiomycetidae</taxon>
        <taxon>Eurotiales</taxon>
        <taxon>Aspergillaceae</taxon>
        <taxon>Penicillium</taxon>
    </lineage>
</organism>
<accession>A0A0G4P518</accession>
<reference evidence="1 2" key="1">
    <citation type="journal article" date="2014" name="Nat. Commun.">
        <title>Multiple recent horizontal transfers of a large genomic region in cheese making fungi.</title>
        <authorList>
            <person name="Cheeseman K."/>
            <person name="Ropars J."/>
            <person name="Renault P."/>
            <person name="Dupont J."/>
            <person name="Gouzy J."/>
            <person name="Branca A."/>
            <person name="Abraham A.L."/>
            <person name="Ceppi M."/>
            <person name="Conseiller E."/>
            <person name="Debuchy R."/>
            <person name="Malagnac F."/>
            <person name="Goarin A."/>
            <person name="Silar P."/>
            <person name="Lacoste S."/>
            <person name="Sallet E."/>
            <person name="Bensimon A."/>
            <person name="Giraud T."/>
            <person name="Brygoo Y."/>
        </authorList>
    </citation>
    <scope>NUCLEOTIDE SEQUENCE [LARGE SCALE GENOMIC DNA]</scope>
    <source>
        <strain evidence="2">FM 013</strain>
    </source>
</reference>
<sequence length="54" mass="6171">MSTSITDLLNRLLRWPTHLSSNSVAYSLSPIPSLSHLNEYNISRHKHFRSSFGT</sequence>
<evidence type="ECO:0000313" key="2">
    <source>
        <dbReference type="Proteomes" id="UP000053732"/>
    </source>
</evidence>
<evidence type="ECO:0000313" key="1">
    <source>
        <dbReference type="EMBL" id="CRL21392.1"/>
    </source>
</evidence>
<dbReference type="EMBL" id="HG793138">
    <property type="protein sequence ID" value="CRL21392.1"/>
    <property type="molecule type" value="Genomic_DNA"/>
</dbReference>
<name>A0A0G4P518_PENC3</name>
<gene>
    <name evidence="1" type="ORF">PCAMFM013_S005g000556</name>
</gene>
<protein>
    <submittedName>
        <fullName evidence="1">Str. FM013</fullName>
    </submittedName>
</protein>
<dbReference type="Proteomes" id="UP000053732">
    <property type="component" value="Unassembled WGS sequence"/>
</dbReference>
<dbReference type="AlphaFoldDB" id="A0A0G4P518"/>
<proteinExistence type="predicted"/>
<keyword evidence="2" id="KW-1185">Reference proteome</keyword>